<reference evidence="2 3" key="1">
    <citation type="submission" date="2018-07" db="EMBL/GenBank/DDBJ databases">
        <title>The complete nuclear genome of the prasinophyte Chloropicon primus (CCMP1205).</title>
        <authorList>
            <person name="Pombert J.-F."/>
            <person name="Otis C."/>
            <person name="Turmel M."/>
            <person name="Lemieux C."/>
        </authorList>
    </citation>
    <scope>NUCLEOTIDE SEQUENCE [LARGE SCALE GENOMIC DNA]</scope>
    <source>
        <strain evidence="2 3">CCMP1205</strain>
    </source>
</reference>
<keyword evidence="3" id="KW-1185">Reference proteome</keyword>
<evidence type="ECO:0000313" key="3">
    <source>
        <dbReference type="Proteomes" id="UP000316726"/>
    </source>
</evidence>
<protein>
    <submittedName>
        <fullName evidence="2">Uncharacterized protein</fullName>
    </submittedName>
</protein>
<dbReference type="AlphaFoldDB" id="A0A5B8N092"/>
<dbReference type="EMBL" id="CP031049">
    <property type="protein sequence ID" value="QDZ25180.1"/>
    <property type="molecule type" value="Genomic_DNA"/>
</dbReference>
<dbReference type="Proteomes" id="UP000316726">
    <property type="component" value="Chromosome 16"/>
</dbReference>
<organism evidence="2 3">
    <name type="scientific">Chloropicon primus</name>
    <dbReference type="NCBI Taxonomy" id="1764295"/>
    <lineage>
        <taxon>Eukaryota</taxon>
        <taxon>Viridiplantae</taxon>
        <taxon>Chlorophyta</taxon>
        <taxon>Chloropicophyceae</taxon>
        <taxon>Chloropicales</taxon>
        <taxon>Chloropicaceae</taxon>
        <taxon>Chloropicon</taxon>
    </lineage>
</organism>
<sequence length="344" mass="36417">MNQPFLDTASYHNVAPLAIVNANAQRVNRIVASQLAQRARTMSDKELEILFEDLLDAKADTLLDGSVAAKSEETGGPAAPAAAESAEEEEEEEGGGALTTTTREGQTYTFAGSKGKEDSLEVRQVESMEDALMSELDQLVEEGSSRVRASGEEGTTSAGVQNDGGGEEFMGMEGAVSTFIDDHLVSLELAGIAVVAATALALTARFLGSIFSSPEEEEEEEEGSRVEGTAIHDSQGQGGSHYSQQTTGGGGVSFGGRRQLERQPEAYGGTRFPGNEKPSAGGVVWSRQEEPEPTDGVGRMGRNSAQTPSRKKTNSVVWTRGETSARDSPHNFSPASRVLEDNVE</sequence>
<proteinExistence type="predicted"/>
<feature type="region of interest" description="Disordered" evidence="1">
    <location>
        <begin position="141"/>
        <end position="165"/>
    </location>
</feature>
<feature type="region of interest" description="Disordered" evidence="1">
    <location>
        <begin position="213"/>
        <end position="344"/>
    </location>
</feature>
<name>A0A5B8N092_9CHLO</name>
<feature type="compositionally biased region" description="Low complexity" evidence="1">
    <location>
        <begin position="74"/>
        <end position="84"/>
    </location>
</feature>
<feature type="compositionally biased region" description="Acidic residues" evidence="1">
    <location>
        <begin position="85"/>
        <end position="94"/>
    </location>
</feature>
<feature type="region of interest" description="Disordered" evidence="1">
    <location>
        <begin position="68"/>
        <end position="120"/>
    </location>
</feature>
<accession>A0A5B8N092</accession>
<evidence type="ECO:0000256" key="1">
    <source>
        <dbReference type="SAM" id="MobiDB-lite"/>
    </source>
</evidence>
<gene>
    <name evidence="2" type="ORF">A3770_16p76980</name>
</gene>
<evidence type="ECO:0000313" key="2">
    <source>
        <dbReference type="EMBL" id="QDZ25180.1"/>
    </source>
</evidence>